<dbReference type="AntiFam" id="ANF00010">
    <property type="entry name" value="tRNA translation"/>
</dbReference>
<feature type="non-terminal residue" evidence="1">
    <location>
        <position position="66"/>
    </location>
</feature>
<gene>
    <name evidence="1" type="ORF">METZ01_LOCUS192790</name>
</gene>
<reference evidence="1" key="1">
    <citation type="submission" date="2018-05" db="EMBL/GenBank/DDBJ databases">
        <authorList>
            <person name="Lanie J.A."/>
            <person name="Ng W.-L."/>
            <person name="Kazmierczak K.M."/>
            <person name="Andrzejewski T.M."/>
            <person name="Davidsen T.M."/>
            <person name="Wayne K.J."/>
            <person name="Tettelin H."/>
            <person name="Glass J.I."/>
            <person name="Rusch D."/>
            <person name="Podicherti R."/>
            <person name="Tsui H.-C.T."/>
            <person name="Winkler M.E."/>
        </authorList>
    </citation>
    <scope>NUCLEOTIDE SEQUENCE</scope>
</reference>
<dbReference type="AlphaFoldDB" id="A0A382DNA6"/>
<proteinExistence type="predicted"/>
<name>A0A382DNA6_9ZZZZ</name>
<organism evidence="1">
    <name type="scientific">marine metagenome</name>
    <dbReference type="NCBI Taxonomy" id="408172"/>
    <lineage>
        <taxon>unclassified sequences</taxon>
        <taxon>metagenomes</taxon>
        <taxon>ecological metagenomes</taxon>
    </lineage>
</organism>
<evidence type="ECO:0000313" key="1">
    <source>
        <dbReference type="EMBL" id="SVB39936.1"/>
    </source>
</evidence>
<sequence>MFQTGVHSNSKPSLQRFTIIFVYQIVVMPSQKILELNFIQAGVTQWLEYLPSKQKVAGSNPVSRSN</sequence>
<dbReference type="EMBL" id="UINC01040282">
    <property type="protein sequence ID" value="SVB39936.1"/>
    <property type="molecule type" value="Genomic_DNA"/>
</dbReference>
<protein>
    <submittedName>
        <fullName evidence="1">Uncharacterized protein</fullName>
    </submittedName>
</protein>
<accession>A0A382DNA6</accession>